<proteinExistence type="predicted"/>
<evidence type="ECO:0000313" key="2">
    <source>
        <dbReference type="EMBL" id="ONH32899.1"/>
    </source>
</evidence>
<dbReference type="OrthoDB" id="9800627at2"/>
<dbReference type="AlphaFoldDB" id="A0A1V2IIZ7"/>
<accession>A0A1V2IIZ7</accession>
<feature type="transmembrane region" description="Helical" evidence="1">
    <location>
        <begin position="88"/>
        <end position="114"/>
    </location>
</feature>
<keyword evidence="2" id="KW-0378">Hydrolase</keyword>
<keyword evidence="1" id="KW-0472">Membrane</keyword>
<dbReference type="Proteomes" id="UP000188929">
    <property type="component" value="Unassembled WGS sequence"/>
</dbReference>
<dbReference type="STRING" id="1834516.BL253_04220"/>
<dbReference type="EMBL" id="MOMC01000008">
    <property type="protein sequence ID" value="ONH32899.1"/>
    <property type="molecule type" value="Genomic_DNA"/>
</dbReference>
<sequence>MLFHLAEPAALLGIFLALVIGVYAHDTAQIFAARLVRDPTPLRSGRLKARPLPNRVSPFSAVAMLIAGNGWAEPIGMNEVWRKRRFHVSAAILSGPLAYLLLAFGALAGVAGLSEPATLVIGDRTIKYDSIDSFPAELLLSMAVTFAAMFILSLIPIPPTDGGRVLFLLGPQSPGWRNANYKLTETHLGIILLLVILLVPILLPSLPSIVGQLVPPLLRGLGDIVGLSL</sequence>
<evidence type="ECO:0000256" key="1">
    <source>
        <dbReference type="SAM" id="Phobius"/>
    </source>
</evidence>
<dbReference type="InterPro" id="IPR052348">
    <property type="entry name" value="Metallopeptidase_M50B"/>
</dbReference>
<name>A0A1V2IIZ7_9ACTN</name>
<feature type="transmembrane region" description="Helical" evidence="1">
    <location>
        <begin position="188"/>
        <end position="210"/>
    </location>
</feature>
<dbReference type="PANTHER" id="PTHR35864">
    <property type="entry name" value="ZINC METALLOPROTEASE MJ0611-RELATED"/>
    <property type="match status" value="1"/>
</dbReference>
<dbReference type="PANTHER" id="PTHR35864:SF1">
    <property type="entry name" value="ZINC METALLOPROTEASE YWHC-RELATED"/>
    <property type="match status" value="1"/>
</dbReference>
<gene>
    <name evidence="2" type="ORF">BL253_04220</name>
</gene>
<dbReference type="GO" id="GO:0006508">
    <property type="term" value="P:proteolysis"/>
    <property type="evidence" value="ECO:0007669"/>
    <property type="project" value="UniProtKB-KW"/>
</dbReference>
<protein>
    <submittedName>
        <fullName evidence="2">Zn-dependent membrane protease</fullName>
    </submittedName>
</protein>
<evidence type="ECO:0000313" key="3">
    <source>
        <dbReference type="Proteomes" id="UP000188929"/>
    </source>
</evidence>
<keyword evidence="2" id="KW-0645">Protease</keyword>
<keyword evidence="1" id="KW-0812">Transmembrane</keyword>
<keyword evidence="3" id="KW-1185">Reference proteome</keyword>
<organism evidence="2 3">
    <name type="scientific">Pseudofrankia asymbiotica</name>
    <dbReference type="NCBI Taxonomy" id="1834516"/>
    <lineage>
        <taxon>Bacteria</taxon>
        <taxon>Bacillati</taxon>
        <taxon>Actinomycetota</taxon>
        <taxon>Actinomycetes</taxon>
        <taxon>Frankiales</taxon>
        <taxon>Frankiaceae</taxon>
        <taxon>Pseudofrankia</taxon>
    </lineage>
</organism>
<reference evidence="3" key="1">
    <citation type="submission" date="2016-10" db="EMBL/GenBank/DDBJ databases">
        <title>Frankia sp. NRRL B-16386 Genome sequencing.</title>
        <authorList>
            <person name="Ghodhbane-Gtari F."/>
            <person name="Swanson E."/>
            <person name="Gueddou A."/>
            <person name="Hezbri K."/>
            <person name="Ktari K."/>
            <person name="Nouioui I."/>
            <person name="Morris K."/>
            <person name="Simpson S."/>
            <person name="Abebe-Akele F."/>
            <person name="Thomas K."/>
            <person name="Gtari M."/>
            <person name="Tisa L.S."/>
        </authorList>
    </citation>
    <scope>NUCLEOTIDE SEQUENCE [LARGE SCALE GENOMIC DNA]</scope>
    <source>
        <strain evidence="3">NRRL B-16386</strain>
    </source>
</reference>
<keyword evidence="1" id="KW-1133">Transmembrane helix</keyword>
<comment type="caution">
    <text evidence="2">The sequence shown here is derived from an EMBL/GenBank/DDBJ whole genome shotgun (WGS) entry which is preliminary data.</text>
</comment>
<dbReference type="RefSeq" id="WP_076813666.1">
    <property type="nucleotide sequence ID" value="NZ_MOMC01000008.1"/>
</dbReference>
<feature type="transmembrane region" description="Helical" evidence="1">
    <location>
        <begin position="134"/>
        <end position="155"/>
    </location>
</feature>
<dbReference type="GO" id="GO:0008233">
    <property type="term" value="F:peptidase activity"/>
    <property type="evidence" value="ECO:0007669"/>
    <property type="project" value="UniProtKB-KW"/>
</dbReference>
<dbReference type="CDD" id="cd05709">
    <property type="entry name" value="S2P-M50"/>
    <property type="match status" value="1"/>
</dbReference>